<keyword evidence="2" id="KW-0560">Oxidoreductase</keyword>
<dbReference type="PANTHER" id="PTHR11645">
    <property type="entry name" value="PYRROLINE-5-CARBOXYLATE REDUCTASE"/>
    <property type="match status" value="1"/>
</dbReference>
<comment type="similarity">
    <text evidence="1">Belongs to the pyrroline-5-carboxylate reductase family.</text>
</comment>
<feature type="domain" description="Pyrroline-5-carboxylate reductase catalytic N-terminal" evidence="6">
    <location>
        <begin position="80"/>
        <end position="168"/>
    </location>
</feature>
<dbReference type="GeneID" id="100763578"/>
<dbReference type="Pfam" id="PF03807">
    <property type="entry name" value="F420_oxidored"/>
    <property type="match status" value="1"/>
</dbReference>
<gene>
    <name evidence="8" type="primary">Noxred1</name>
</gene>
<dbReference type="GO" id="GO:0004735">
    <property type="term" value="F:pyrroline-5-carboxylate reductase activity"/>
    <property type="evidence" value="ECO:0007669"/>
    <property type="project" value="TreeGrafter"/>
</dbReference>
<dbReference type="FunFam" id="3.40.50.720:FF:000447">
    <property type="entry name" value="NADP dependent oxidoreductase domain containing 1"/>
    <property type="match status" value="1"/>
</dbReference>
<evidence type="ECO:0000256" key="3">
    <source>
        <dbReference type="ARBA" id="ARBA00054560"/>
    </source>
</evidence>
<reference evidence="7" key="2">
    <citation type="journal article" date="2020" name="Biotechnol. Bioeng.">
        <title>Chromosome-scale scaffolds for the Chinese hamster reference genome assembly to facilitate the study of the CHO epigenome.</title>
        <authorList>
            <person name="Hilliard W."/>
            <person name="MacDonald M."/>
            <person name="Lee K.H."/>
        </authorList>
    </citation>
    <scope>NUCLEOTIDE SEQUENCE [LARGE SCALE GENOMIC DNA]</scope>
    <source>
        <strain evidence="7">17A/GY</strain>
    </source>
</reference>
<dbReference type="Proteomes" id="UP001108280">
    <property type="component" value="Chromosome 5"/>
</dbReference>
<dbReference type="CTD" id="122945"/>
<reference evidence="7" key="1">
    <citation type="journal article" date="2018" name="Biotechnol. Bioeng.">
        <title>A reference genome of the Chinese hamster based on a hybrid assembly strategy.</title>
        <authorList>
            <person name="Rupp O."/>
            <person name="MacDonald M.L."/>
            <person name="Li S."/>
            <person name="Dhiman H."/>
            <person name="Polson S."/>
            <person name="Griep S."/>
            <person name="Heffner K."/>
            <person name="Hernandez I."/>
            <person name="Brinkrolf K."/>
            <person name="Jadhav V."/>
            <person name="Samoudi M."/>
            <person name="Hao H."/>
            <person name="Kingham B."/>
            <person name="Goesmann A."/>
            <person name="Betenbaugh M.J."/>
            <person name="Lewis N.E."/>
            <person name="Borth N."/>
            <person name="Lee K.H."/>
        </authorList>
    </citation>
    <scope>NUCLEOTIDE SEQUENCE [LARGE SCALE GENOMIC DNA]</scope>
    <source>
        <strain evidence="7">17A/GY</strain>
    </source>
</reference>
<evidence type="ECO:0000313" key="8">
    <source>
        <dbReference type="RefSeq" id="XP_027274421.1"/>
    </source>
</evidence>
<proteinExistence type="inferred from homology"/>
<evidence type="ECO:0000313" key="7">
    <source>
        <dbReference type="Proteomes" id="UP001108280"/>
    </source>
</evidence>
<evidence type="ECO:0000256" key="5">
    <source>
        <dbReference type="SAM" id="MobiDB-lite"/>
    </source>
</evidence>
<organism evidence="7 8">
    <name type="scientific">Cricetulus griseus</name>
    <name type="common">Chinese hamster</name>
    <name type="synonym">Cricetulus barabensis griseus</name>
    <dbReference type="NCBI Taxonomy" id="10029"/>
    <lineage>
        <taxon>Eukaryota</taxon>
        <taxon>Metazoa</taxon>
        <taxon>Chordata</taxon>
        <taxon>Craniata</taxon>
        <taxon>Vertebrata</taxon>
        <taxon>Euteleostomi</taxon>
        <taxon>Mammalia</taxon>
        <taxon>Eutheria</taxon>
        <taxon>Euarchontoglires</taxon>
        <taxon>Glires</taxon>
        <taxon>Rodentia</taxon>
        <taxon>Myomorpha</taxon>
        <taxon>Muroidea</taxon>
        <taxon>Cricetidae</taxon>
        <taxon>Cricetinae</taxon>
        <taxon>Cricetulus</taxon>
    </lineage>
</organism>
<evidence type="ECO:0000256" key="1">
    <source>
        <dbReference type="ARBA" id="ARBA00005525"/>
    </source>
</evidence>
<dbReference type="Gene3D" id="3.40.50.720">
    <property type="entry name" value="NAD(P)-binding Rossmann-like Domain"/>
    <property type="match status" value="1"/>
</dbReference>
<accession>A0A9J7G4D3</accession>
<protein>
    <recommendedName>
        <fullName evidence="4">NADP-dependent oxidoreductase domain-containing protein 1</fullName>
    </recommendedName>
</protein>
<feature type="region of interest" description="Disordered" evidence="5">
    <location>
        <begin position="349"/>
        <end position="371"/>
    </location>
</feature>
<dbReference type="InterPro" id="IPR036291">
    <property type="entry name" value="NAD(P)-bd_dom_sf"/>
</dbReference>
<sequence>MNIIDDLESLKFECGIPEEERYWLYLHGRYRGLMIKGCAHAVFFCKVFSTLRELLHQSRRTIQPRAVSFDAADGEDGTLKVGIIGCGHLGRQLAKVLLKIVPIPAENLQISTRRPESLVEFQKLGVRCYYDNRSLASWAKVLFLCCLPAQLPNICLEIQSKLEKPCIVYSFVAAIPVPRLKLLLNYTNILRPQYQFSEDFDNIWRVNKDIATVLQDPVVLQGTCPYSSVGGVILNIKWLEGLFYAAINVCTSKKVIYSHVLQLLNQVFLSVHLESCEKEESCPKFQITDFMNKNYVRNFFNKRPFPWFDLTVVQLKETPFSQHLSTTPILQEHLTLLYRKLLGIPVVKEEPPQTSTGSSPKGIRADREPSTVFEKCTNNECRRK</sequence>
<evidence type="ECO:0000256" key="2">
    <source>
        <dbReference type="ARBA" id="ARBA00023002"/>
    </source>
</evidence>
<dbReference type="AlphaFoldDB" id="A0A9J7G4D3"/>
<dbReference type="KEGG" id="cge:100763578"/>
<dbReference type="PANTHER" id="PTHR11645:SF58">
    <property type="entry name" value="NADP-DEPENDENT OXIDOREDUCTASE DOMAIN-CONTAINING PROTEIN 1"/>
    <property type="match status" value="1"/>
</dbReference>
<evidence type="ECO:0000259" key="6">
    <source>
        <dbReference type="Pfam" id="PF03807"/>
    </source>
</evidence>
<name>A0A9J7G4D3_CRIGR</name>
<dbReference type="SUPFAM" id="SSF51735">
    <property type="entry name" value="NAD(P)-binding Rossmann-fold domains"/>
    <property type="match status" value="1"/>
</dbReference>
<dbReference type="RefSeq" id="XP_027290519.1">
    <property type="nucleotide sequence ID" value="XM_027434718.2"/>
</dbReference>
<comment type="function">
    <text evidence="3">Probable oxidoreductase.</text>
</comment>
<dbReference type="RefSeq" id="XP_027274421.1">
    <property type="nucleotide sequence ID" value="XM_027418620.2"/>
</dbReference>
<evidence type="ECO:0000256" key="4">
    <source>
        <dbReference type="ARBA" id="ARBA00072230"/>
    </source>
</evidence>
<dbReference type="OrthoDB" id="195672at2759"/>
<reference evidence="8" key="3">
    <citation type="submission" date="2025-08" db="UniProtKB">
        <authorList>
            <consortium name="RefSeq"/>
        </authorList>
    </citation>
    <scope>IDENTIFICATION</scope>
    <source>
        <strain evidence="8">17A/GY</strain>
        <tissue evidence="8">Liver</tissue>
    </source>
</reference>
<dbReference type="InterPro" id="IPR028939">
    <property type="entry name" value="P5C_Rdtase_cat_N"/>
</dbReference>
<keyword evidence="7" id="KW-1185">Reference proteome</keyword>
<dbReference type="GO" id="GO:0055129">
    <property type="term" value="P:L-proline biosynthetic process"/>
    <property type="evidence" value="ECO:0007669"/>
    <property type="project" value="TreeGrafter"/>
</dbReference>